<proteinExistence type="predicted"/>
<dbReference type="Proteomes" id="UP000445000">
    <property type="component" value="Unassembled WGS sequence"/>
</dbReference>
<organism evidence="1 2">
    <name type="scientific">Steroidobacter agaridevorans</name>
    <dbReference type="NCBI Taxonomy" id="2695856"/>
    <lineage>
        <taxon>Bacteria</taxon>
        <taxon>Pseudomonadati</taxon>
        <taxon>Pseudomonadota</taxon>
        <taxon>Gammaproteobacteria</taxon>
        <taxon>Steroidobacterales</taxon>
        <taxon>Steroidobacteraceae</taxon>
        <taxon>Steroidobacter</taxon>
    </lineage>
</organism>
<sequence>MTREAYETLRKKGYALAGGLSDLSQRACVYHHMYEASGKRNVFPLIAAHGALWASGYFKKGMFGGKVLSIRYLLTPWLIKQHLDSLSEFADKFRDINRRVCAESYALYYYTRDHEETDLIRSIIGKDFAKVLYECHRSSDLGSQFSRESREELFNQFFRWEQENIVAPSVTEAYATFHWRAVKYLALRPRVSFSYFGKGYDLPFEDFSSKEERVAKGVMAYRRAEDVGLSQVEEALRHYGILPAAFFRDPRAHYQAIVRATLPSAVIDRITALVAELN</sequence>
<dbReference type="EMBL" id="BLJN01000004">
    <property type="protein sequence ID" value="GFE81896.1"/>
    <property type="molecule type" value="Genomic_DNA"/>
</dbReference>
<comment type="caution">
    <text evidence="1">The sequence shown here is derived from an EMBL/GenBank/DDBJ whole genome shotgun (WGS) entry which is preliminary data.</text>
</comment>
<gene>
    <name evidence="1" type="ORF">GCM10011487_38960</name>
</gene>
<dbReference type="AlphaFoldDB" id="A0A829YH47"/>
<protein>
    <submittedName>
        <fullName evidence="1">Uncharacterized protein</fullName>
    </submittedName>
</protein>
<reference evidence="2" key="1">
    <citation type="submission" date="2020-01" db="EMBL/GenBank/DDBJ databases">
        <title>'Steroidobacter agaridevorans' sp. nov., agar-degrading bacteria isolated from rhizosphere soils.</title>
        <authorList>
            <person name="Ikenaga M."/>
            <person name="Kataoka M."/>
            <person name="Murouchi A."/>
            <person name="Katsuragi S."/>
            <person name="Sakai M."/>
        </authorList>
    </citation>
    <scope>NUCLEOTIDE SEQUENCE [LARGE SCALE GENOMIC DNA]</scope>
    <source>
        <strain evidence="2">YU21-B</strain>
    </source>
</reference>
<name>A0A829YH47_9GAMM</name>
<evidence type="ECO:0000313" key="1">
    <source>
        <dbReference type="EMBL" id="GFE81896.1"/>
    </source>
</evidence>
<keyword evidence="2" id="KW-1185">Reference proteome</keyword>
<accession>A0A829YH47</accession>
<dbReference type="RefSeq" id="WP_161813589.1">
    <property type="nucleotide sequence ID" value="NZ_BLJN01000004.1"/>
</dbReference>
<evidence type="ECO:0000313" key="2">
    <source>
        <dbReference type="Proteomes" id="UP000445000"/>
    </source>
</evidence>